<dbReference type="PIRSF" id="PIRSF005790">
    <property type="entry name" value="NifW"/>
    <property type="match status" value="1"/>
</dbReference>
<comment type="function">
    <text evidence="1 6">May protect the nitrogenase Fe-Mo protein from oxidative damage.</text>
</comment>
<dbReference type="GO" id="GO:0009399">
    <property type="term" value="P:nitrogen fixation"/>
    <property type="evidence" value="ECO:0007669"/>
    <property type="project" value="UniProtKB-UniRule"/>
</dbReference>
<dbReference type="NCBIfam" id="NF002009">
    <property type="entry name" value="PRK00810.1"/>
    <property type="match status" value="1"/>
</dbReference>
<evidence type="ECO:0000313" key="8">
    <source>
        <dbReference type="Proteomes" id="UP000561066"/>
    </source>
</evidence>
<evidence type="ECO:0000313" key="7">
    <source>
        <dbReference type="EMBL" id="MBB2175632.1"/>
    </source>
</evidence>
<comment type="subunit">
    <text evidence="3 6">Homotrimer; associates with NifD.</text>
</comment>
<evidence type="ECO:0000256" key="3">
    <source>
        <dbReference type="ARBA" id="ARBA00011284"/>
    </source>
</evidence>
<protein>
    <recommendedName>
        <fullName evidence="4 6">Nitrogenase-stabilizing/protective protein NifW</fullName>
    </recommendedName>
</protein>
<reference evidence="7 8" key="1">
    <citation type="submission" date="2020-04" db="EMBL/GenBank/DDBJ databases">
        <title>Description of novel Gluconacetobacter.</title>
        <authorList>
            <person name="Sombolestani A."/>
        </authorList>
    </citation>
    <scope>NUCLEOTIDE SEQUENCE [LARGE SCALE GENOMIC DNA]</scope>
    <source>
        <strain evidence="7 8">LMG 21312</strain>
    </source>
</reference>
<gene>
    <name evidence="6 7" type="primary">nifW</name>
    <name evidence="7" type="ORF">HLH21_06760</name>
</gene>
<evidence type="ECO:0000256" key="5">
    <source>
        <dbReference type="ARBA" id="ARBA00023231"/>
    </source>
</evidence>
<dbReference type="EMBL" id="JABEQH010000007">
    <property type="protein sequence ID" value="MBB2175632.1"/>
    <property type="molecule type" value="Genomic_DNA"/>
</dbReference>
<dbReference type="Pfam" id="PF03206">
    <property type="entry name" value="NifW"/>
    <property type="match status" value="1"/>
</dbReference>
<keyword evidence="8" id="KW-1185">Reference proteome</keyword>
<dbReference type="AlphaFoldDB" id="A0A7W4P339"/>
<dbReference type="RefSeq" id="WP_182942599.1">
    <property type="nucleotide sequence ID" value="NZ_JABEQH010000007.1"/>
</dbReference>
<evidence type="ECO:0000256" key="4">
    <source>
        <dbReference type="ARBA" id="ARBA00016274"/>
    </source>
</evidence>
<dbReference type="InterPro" id="IPR004893">
    <property type="entry name" value="NifW"/>
</dbReference>
<comment type="similarity">
    <text evidence="2 6">Belongs to the NifW family.</text>
</comment>
<dbReference type="HAMAP" id="MF_00529">
    <property type="entry name" value="NifW"/>
    <property type="match status" value="1"/>
</dbReference>
<keyword evidence="5 6" id="KW-0535">Nitrogen fixation</keyword>
<comment type="caution">
    <text evidence="7">The sequence shown here is derived from an EMBL/GenBank/DDBJ whole genome shotgun (WGS) entry which is preliminary data.</text>
</comment>
<sequence length="111" mass="12585">MTVLDELKRLAAAEDFFRVLGVPYDPQVLNVARLHILRRMGAYLVDAAAQDEVDATRQREMCRAQLQRAYDDFTRSTPISERVFKVHKDAVRPAYSGFVGLSELTQPGDET</sequence>
<accession>A0A7W4P339</accession>
<evidence type="ECO:0000256" key="6">
    <source>
        <dbReference type="HAMAP-Rule" id="MF_00529"/>
    </source>
</evidence>
<evidence type="ECO:0000256" key="2">
    <source>
        <dbReference type="ARBA" id="ARBA00008351"/>
    </source>
</evidence>
<evidence type="ECO:0000256" key="1">
    <source>
        <dbReference type="ARBA" id="ARBA00002247"/>
    </source>
</evidence>
<proteinExistence type="inferred from homology"/>
<dbReference type="Proteomes" id="UP000561066">
    <property type="component" value="Unassembled WGS sequence"/>
</dbReference>
<organism evidence="7 8">
    <name type="scientific">Gluconacetobacter johannae</name>
    <dbReference type="NCBI Taxonomy" id="112140"/>
    <lineage>
        <taxon>Bacteria</taxon>
        <taxon>Pseudomonadati</taxon>
        <taxon>Pseudomonadota</taxon>
        <taxon>Alphaproteobacteria</taxon>
        <taxon>Acetobacterales</taxon>
        <taxon>Acetobacteraceae</taxon>
        <taxon>Gluconacetobacter</taxon>
    </lineage>
</organism>
<name>A0A7W4P339_9PROT</name>